<protein>
    <recommendedName>
        <fullName evidence="4">Transmembrane protein</fullName>
    </recommendedName>
</protein>
<feature type="transmembrane region" description="Helical" evidence="1">
    <location>
        <begin position="19"/>
        <end position="36"/>
    </location>
</feature>
<reference evidence="2 3" key="1">
    <citation type="submission" date="2020-05" db="EMBL/GenBank/DDBJ databases">
        <authorList>
            <person name="Campoy J."/>
            <person name="Schneeberger K."/>
            <person name="Spophaly S."/>
        </authorList>
    </citation>
    <scope>NUCLEOTIDE SEQUENCE [LARGE SCALE GENOMIC DNA]</scope>
    <source>
        <strain evidence="2">PruArmRojPasFocal</strain>
    </source>
</reference>
<keyword evidence="1" id="KW-1133">Transmembrane helix</keyword>
<keyword evidence="1" id="KW-0472">Membrane</keyword>
<accession>A0A6J5V415</accession>
<keyword evidence="1" id="KW-0812">Transmembrane</keyword>
<sequence>MCRVRAFALSRVFAPPPSIMLMFVWFLCLFWCFVRFDLGCDDLVAGFFFLLFPSTCPSDVISGGGGDDSIGFWSEFVSFHGLGMGLCGLNAFWLVGSHFLVYCYWGGLGFWF</sequence>
<gene>
    <name evidence="2" type="ORF">CURHAP_LOCUS38892</name>
</gene>
<organism evidence="2 3">
    <name type="scientific">Prunus armeniaca</name>
    <name type="common">Apricot</name>
    <name type="synonym">Armeniaca vulgaris</name>
    <dbReference type="NCBI Taxonomy" id="36596"/>
    <lineage>
        <taxon>Eukaryota</taxon>
        <taxon>Viridiplantae</taxon>
        <taxon>Streptophyta</taxon>
        <taxon>Embryophyta</taxon>
        <taxon>Tracheophyta</taxon>
        <taxon>Spermatophyta</taxon>
        <taxon>Magnoliopsida</taxon>
        <taxon>eudicotyledons</taxon>
        <taxon>Gunneridae</taxon>
        <taxon>Pentapetalae</taxon>
        <taxon>rosids</taxon>
        <taxon>fabids</taxon>
        <taxon>Rosales</taxon>
        <taxon>Rosaceae</taxon>
        <taxon>Amygdaloideae</taxon>
        <taxon>Amygdaleae</taxon>
        <taxon>Prunus</taxon>
    </lineage>
</organism>
<evidence type="ECO:0000256" key="1">
    <source>
        <dbReference type="SAM" id="Phobius"/>
    </source>
</evidence>
<proteinExistence type="predicted"/>
<dbReference type="Proteomes" id="UP000507222">
    <property type="component" value="Unassembled WGS sequence"/>
</dbReference>
<dbReference type="EMBL" id="CAEKDK010000006">
    <property type="protein sequence ID" value="CAB4283720.1"/>
    <property type="molecule type" value="Genomic_DNA"/>
</dbReference>
<evidence type="ECO:0008006" key="4">
    <source>
        <dbReference type="Google" id="ProtNLM"/>
    </source>
</evidence>
<evidence type="ECO:0000313" key="2">
    <source>
        <dbReference type="EMBL" id="CAB4283720.1"/>
    </source>
</evidence>
<name>A0A6J5V415_PRUAR</name>
<evidence type="ECO:0000313" key="3">
    <source>
        <dbReference type="Proteomes" id="UP000507222"/>
    </source>
</evidence>
<dbReference type="AlphaFoldDB" id="A0A6J5V415"/>
<feature type="transmembrane region" description="Helical" evidence="1">
    <location>
        <begin position="82"/>
        <end position="105"/>
    </location>
</feature>